<dbReference type="Pfam" id="PF03813">
    <property type="entry name" value="Nrap"/>
    <property type="match status" value="1"/>
</dbReference>
<keyword evidence="16" id="KW-1185">Reference proteome</keyword>
<comment type="function">
    <text evidence="6">Part of the small subunit (SSU) processome, first precursor of the small eukaryotic ribosomal subunit. During the assembly of the SSU processome in the nucleolus, many ribosome biogenesis factors, an RNA chaperone and ribosomal proteins associate with the nascent pre-rRNA and work in concert to generate RNA folding, modifications, rearrangements and cleavage as well as targeted degradation of pre-ribosomal RNA by the RNA exosome.</text>
</comment>
<sequence length="1128" mass="128219">MMKRKIITEVEEPAKKKIMTDDTGPKGRKKGKLSDREFNMEEISKLKETEALYHSSLFRLQVSELLREITVKQKLRSRLEEACTFITETLKNLPSGKEHKITDKKWLKSKGIQIPILERPAHVKGTFQFEPPVDVCVSGSFVIDAMVMPDVVADLILVVPKGFFQPKDYLNQRYTRKRALYLCSLASHLDKLKRVQDLKFKNFMGNPHKPVLLVKLNSEDDKTVTLCLQVVPETDTFKESRFHVSKNNIRPGWFSENSEENQNDDGTEALPATPYYNSSVLHDLCLVRNKQFIEKILGGSEGVRDGVKLLKVWLTQRELLKGLGAFSSFLLSCYVAYLIMSKKVNKLMNYYQVFRTTILFLSKSDWILEPPSLFEDKPQKMQPSLDEFRESGSCVFVDRSGFYNLAYMLPPHVFSRVKHEAELSLDALEQHQQSSFDALFMAHVSFARKFDHVFHISLKGSQLNDTLEKIDGLQQKVMDVGGHVSLILSQHVVTVLSEALGKRAKLLQCKIDKPKEWSKCDDPHDDKETRLTFGICIDTANAFNILDKGPSAEAVESREFRAFWGDKSEMRRFKDGTIHEAVLWTDSTCQRDRRLVCRSIVQHVLQRHCSIPAKSIQYMEGKLDPLLHVNLLPKESSLLYGTGEEQSLAVHHAFDHISRAVRTLSSLPLSIHSIQGVHPVFRHASVFPPLPVTQASSDVDVVSGHAVPKEGKSLPQYIPALKVICMLEGSGKWPEEIEAIVCLKTLLHIKMGAELRERHSMSTSVHKDYVDVVKDGFVFRLVISNTRELAVLRTVKTESGMIKFKDTERSSALEKEIVDLPRLTHLLHGIQQENPVFSVTVRLCKRWIASQMVCGLVSEEAVELMVAYIFTSPHPYAVPGSPNTGLLRFLYLLSSFNWKADPLMVNLNKDFTDEDYASIPKEFQKNRTSLPSMCICTPTDKQGTKWTKPLPTEPLLKRLIILAHESMTALECQILKSVDVTDFKMIFRPPLCHFDLVIHLLKKANVLHHQSVDGNECVEISESKDTGKKFPVVNFCVAEKFFQDLQTTFGDLAMFFYDPFGGNVIGLVWKPQAFEDKDFKPVNFRFRRPVINDTEKPNLEIIKDSILDDIRVMGGGIVQSIVSPKSLQ</sequence>
<evidence type="ECO:0000256" key="5">
    <source>
        <dbReference type="ARBA" id="ARBA00023242"/>
    </source>
</evidence>
<dbReference type="Pfam" id="PF17406">
    <property type="entry name" value="Nrap_D5"/>
    <property type="match status" value="1"/>
</dbReference>
<dbReference type="STRING" id="188477.A0A433T9G9"/>
<proteinExistence type="inferred from homology"/>
<feature type="domain" description="Nrap protein" evidence="9">
    <location>
        <begin position="154"/>
        <end position="296"/>
    </location>
</feature>
<evidence type="ECO:0000313" key="15">
    <source>
        <dbReference type="EMBL" id="RUS78247.1"/>
    </source>
</evidence>
<dbReference type="Pfam" id="PF17403">
    <property type="entry name" value="Nrap_D2"/>
    <property type="match status" value="1"/>
</dbReference>
<evidence type="ECO:0000259" key="10">
    <source>
        <dbReference type="Pfam" id="PF17403"/>
    </source>
</evidence>
<dbReference type="PANTHER" id="PTHR17972">
    <property type="entry name" value="NUCLEOLAR RNA-ASSOCIATED PROTEIN"/>
    <property type="match status" value="1"/>
</dbReference>
<comment type="caution">
    <text evidence="15">The sequence shown here is derived from an EMBL/GenBank/DDBJ whole genome shotgun (WGS) entry which is preliminary data.</text>
</comment>
<feature type="domain" description="Nrap protein" evidence="11">
    <location>
        <begin position="447"/>
        <end position="610"/>
    </location>
</feature>
<dbReference type="GO" id="GO:0032545">
    <property type="term" value="C:CURI complex"/>
    <property type="evidence" value="ECO:0007669"/>
    <property type="project" value="TreeGrafter"/>
</dbReference>
<dbReference type="InterPro" id="IPR035368">
    <property type="entry name" value="Nrap_D3"/>
</dbReference>
<dbReference type="AlphaFoldDB" id="A0A433T9G9"/>
<dbReference type="EMBL" id="RQTK01000523">
    <property type="protein sequence ID" value="RUS78247.1"/>
    <property type="molecule type" value="Genomic_DNA"/>
</dbReference>
<dbReference type="PANTHER" id="PTHR17972:SF0">
    <property type="entry name" value="NUCLEOLAR PROTEIN 6"/>
    <property type="match status" value="1"/>
</dbReference>
<dbReference type="InterPro" id="IPR035371">
    <property type="entry name" value="Nrap_D6"/>
</dbReference>
<reference evidence="15 16" key="1">
    <citation type="submission" date="2019-01" db="EMBL/GenBank/DDBJ databases">
        <title>A draft genome assembly of the solar-powered sea slug Elysia chlorotica.</title>
        <authorList>
            <person name="Cai H."/>
            <person name="Li Q."/>
            <person name="Fang X."/>
            <person name="Li J."/>
            <person name="Curtis N.E."/>
            <person name="Altenburger A."/>
            <person name="Shibata T."/>
            <person name="Feng M."/>
            <person name="Maeda T."/>
            <person name="Schwartz J.A."/>
            <person name="Shigenobu S."/>
            <person name="Lundholm N."/>
            <person name="Nishiyama T."/>
            <person name="Yang H."/>
            <person name="Hasebe M."/>
            <person name="Li S."/>
            <person name="Pierce S.K."/>
            <person name="Wang J."/>
        </authorList>
    </citation>
    <scope>NUCLEOTIDE SEQUENCE [LARGE SCALE GENOMIC DNA]</scope>
    <source>
        <strain evidence="15">EC2010</strain>
        <tissue evidence="15">Whole organism of an adult</tissue>
    </source>
</reference>
<dbReference type="InterPro" id="IPR005554">
    <property type="entry name" value="NOL6/Upt22"/>
</dbReference>
<dbReference type="InterPro" id="IPR035367">
    <property type="entry name" value="Nrap_D2"/>
</dbReference>
<evidence type="ECO:0000256" key="6">
    <source>
        <dbReference type="ARBA" id="ARBA00035000"/>
    </source>
</evidence>
<dbReference type="SUPFAM" id="SSF81631">
    <property type="entry name" value="PAP/OAS1 substrate-binding domain"/>
    <property type="match status" value="1"/>
</dbReference>
<dbReference type="Pfam" id="PF17405">
    <property type="entry name" value="Nrap_D4"/>
    <property type="match status" value="1"/>
</dbReference>
<evidence type="ECO:0000256" key="4">
    <source>
        <dbReference type="ARBA" id="ARBA00022884"/>
    </source>
</evidence>
<dbReference type="Pfam" id="PF17407">
    <property type="entry name" value="Nrap_D6"/>
    <property type="match status" value="1"/>
</dbReference>
<dbReference type="Gene3D" id="3.30.70.3030">
    <property type="match status" value="1"/>
</dbReference>
<evidence type="ECO:0000256" key="3">
    <source>
        <dbReference type="ARBA" id="ARBA00016437"/>
    </source>
</evidence>
<feature type="domain" description="Nrap protein" evidence="10">
    <location>
        <begin position="303"/>
        <end position="442"/>
    </location>
</feature>
<feature type="domain" description="Nrap protein" evidence="13">
    <location>
        <begin position="835"/>
        <end position="989"/>
    </location>
</feature>
<evidence type="ECO:0000259" key="14">
    <source>
        <dbReference type="Pfam" id="PF17407"/>
    </source>
</evidence>
<evidence type="ECO:0000256" key="2">
    <source>
        <dbReference type="ARBA" id="ARBA00006674"/>
    </source>
</evidence>
<name>A0A433T9G9_ELYCH</name>
<evidence type="ECO:0000256" key="8">
    <source>
        <dbReference type="SAM" id="MobiDB-lite"/>
    </source>
</evidence>
<evidence type="ECO:0000313" key="16">
    <source>
        <dbReference type="Proteomes" id="UP000271974"/>
    </source>
</evidence>
<dbReference type="GO" id="GO:0034456">
    <property type="term" value="C:UTP-C complex"/>
    <property type="evidence" value="ECO:0007669"/>
    <property type="project" value="TreeGrafter"/>
</dbReference>
<dbReference type="InterPro" id="IPR035082">
    <property type="entry name" value="Nrap_D1"/>
</dbReference>
<dbReference type="GO" id="GO:0006409">
    <property type="term" value="P:tRNA export from nucleus"/>
    <property type="evidence" value="ECO:0007669"/>
    <property type="project" value="TreeGrafter"/>
</dbReference>
<dbReference type="InterPro" id="IPR035370">
    <property type="entry name" value="Nrap_D5"/>
</dbReference>
<keyword evidence="5 7" id="KW-0539">Nucleus</keyword>
<dbReference type="Pfam" id="PF17404">
    <property type="entry name" value="Nrap_D3"/>
    <property type="match status" value="1"/>
</dbReference>
<dbReference type="GO" id="GO:0032040">
    <property type="term" value="C:small-subunit processome"/>
    <property type="evidence" value="ECO:0007669"/>
    <property type="project" value="TreeGrafter"/>
</dbReference>
<gene>
    <name evidence="15" type="ORF">EGW08_013986</name>
</gene>
<feature type="domain" description="Nrap protein" evidence="14">
    <location>
        <begin position="993"/>
        <end position="1121"/>
    </location>
</feature>
<accession>A0A433T9G9</accession>
<dbReference type="OrthoDB" id="10251401at2759"/>
<dbReference type="GO" id="GO:0003723">
    <property type="term" value="F:RNA binding"/>
    <property type="evidence" value="ECO:0007669"/>
    <property type="project" value="UniProtKB-KW"/>
</dbReference>
<feature type="domain" description="Nrap protein" evidence="12">
    <location>
        <begin position="631"/>
        <end position="832"/>
    </location>
</feature>
<evidence type="ECO:0000259" key="9">
    <source>
        <dbReference type="Pfam" id="PF03813"/>
    </source>
</evidence>
<evidence type="ECO:0000259" key="13">
    <source>
        <dbReference type="Pfam" id="PF17406"/>
    </source>
</evidence>
<feature type="compositionally biased region" description="Basic and acidic residues" evidence="8">
    <location>
        <begin position="1"/>
        <end position="25"/>
    </location>
</feature>
<dbReference type="Gene3D" id="1.10.1410.10">
    <property type="match status" value="2"/>
</dbReference>
<keyword evidence="4 7" id="KW-0694">RNA-binding</keyword>
<evidence type="ECO:0000259" key="11">
    <source>
        <dbReference type="Pfam" id="PF17404"/>
    </source>
</evidence>
<feature type="region of interest" description="Disordered" evidence="8">
    <location>
        <begin position="1"/>
        <end position="33"/>
    </location>
</feature>
<dbReference type="GO" id="GO:0006364">
    <property type="term" value="P:rRNA processing"/>
    <property type="evidence" value="ECO:0007669"/>
    <property type="project" value="TreeGrafter"/>
</dbReference>
<evidence type="ECO:0000259" key="12">
    <source>
        <dbReference type="Pfam" id="PF17405"/>
    </source>
</evidence>
<evidence type="ECO:0000256" key="1">
    <source>
        <dbReference type="ARBA" id="ARBA00004604"/>
    </source>
</evidence>
<organism evidence="15 16">
    <name type="scientific">Elysia chlorotica</name>
    <name type="common">Eastern emerald elysia</name>
    <name type="synonym">Sea slug</name>
    <dbReference type="NCBI Taxonomy" id="188477"/>
    <lineage>
        <taxon>Eukaryota</taxon>
        <taxon>Metazoa</taxon>
        <taxon>Spiralia</taxon>
        <taxon>Lophotrochozoa</taxon>
        <taxon>Mollusca</taxon>
        <taxon>Gastropoda</taxon>
        <taxon>Heterobranchia</taxon>
        <taxon>Euthyneura</taxon>
        <taxon>Panpulmonata</taxon>
        <taxon>Sacoglossa</taxon>
        <taxon>Placobranchoidea</taxon>
        <taxon>Plakobranchidae</taxon>
        <taxon>Elysia</taxon>
    </lineage>
</organism>
<protein>
    <recommendedName>
        <fullName evidence="3 7">Nucleolar protein 6</fullName>
    </recommendedName>
</protein>
<dbReference type="Proteomes" id="UP000271974">
    <property type="component" value="Unassembled WGS sequence"/>
</dbReference>
<comment type="subcellular location">
    <subcellularLocation>
        <location evidence="1 7">Nucleus</location>
        <location evidence="1 7">Nucleolus</location>
    </subcellularLocation>
</comment>
<dbReference type="InterPro" id="IPR035369">
    <property type="entry name" value="Nrap_D4"/>
</dbReference>
<comment type="similarity">
    <text evidence="2 7">Belongs to the NRAP family.</text>
</comment>
<evidence type="ECO:0000256" key="7">
    <source>
        <dbReference type="RuleBase" id="RU364032"/>
    </source>
</evidence>